<dbReference type="SUPFAM" id="SSF54909">
    <property type="entry name" value="Dimeric alpha+beta barrel"/>
    <property type="match status" value="1"/>
</dbReference>
<dbReference type="Gene3D" id="3.30.70.1060">
    <property type="entry name" value="Dimeric alpha+beta barrel"/>
    <property type="match status" value="1"/>
</dbReference>
<name>A0A9W6H769_9MICO</name>
<proteinExistence type="inferred from homology"/>
<dbReference type="PANTHER" id="PTHR35174">
    <property type="entry name" value="BLL7171 PROTEIN-RELATED"/>
    <property type="match status" value="1"/>
</dbReference>
<organism evidence="3 4">
    <name type="scientific">Leifsonia poae</name>
    <dbReference type="NCBI Taxonomy" id="110933"/>
    <lineage>
        <taxon>Bacteria</taxon>
        <taxon>Bacillati</taxon>
        <taxon>Actinomycetota</taxon>
        <taxon>Actinomycetes</taxon>
        <taxon>Micrococcales</taxon>
        <taxon>Microbacteriaceae</taxon>
        <taxon>Leifsonia</taxon>
    </lineage>
</organism>
<evidence type="ECO:0000256" key="1">
    <source>
        <dbReference type="ARBA" id="ARBA00007689"/>
    </source>
</evidence>
<protein>
    <recommendedName>
        <fullName evidence="2">YCII-related domain-containing protein</fullName>
    </recommendedName>
</protein>
<gene>
    <name evidence="3" type="ORF">GCM10017584_07730</name>
</gene>
<dbReference type="EMBL" id="BSEN01000003">
    <property type="protein sequence ID" value="GLJ75199.1"/>
    <property type="molecule type" value="Genomic_DNA"/>
</dbReference>
<reference evidence="3" key="1">
    <citation type="journal article" date="2014" name="Int. J. Syst. Evol. Microbiol.">
        <title>Complete genome sequence of Corynebacterium casei LMG S-19264T (=DSM 44701T), isolated from a smear-ripened cheese.</title>
        <authorList>
            <consortium name="US DOE Joint Genome Institute (JGI-PGF)"/>
            <person name="Walter F."/>
            <person name="Albersmeier A."/>
            <person name="Kalinowski J."/>
            <person name="Ruckert C."/>
        </authorList>
    </citation>
    <scope>NUCLEOTIDE SEQUENCE</scope>
    <source>
        <strain evidence="3">VKM Ac-1401</strain>
    </source>
</reference>
<comment type="caution">
    <text evidence="3">The sequence shown here is derived from an EMBL/GenBank/DDBJ whole genome shotgun (WGS) entry which is preliminary data.</text>
</comment>
<dbReference type="InterPro" id="IPR005545">
    <property type="entry name" value="YCII"/>
</dbReference>
<reference evidence="3" key="2">
    <citation type="submission" date="2023-01" db="EMBL/GenBank/DDBJ databases">
        <authorList>
            <person name="Sun Q."/>
            <person name="Evtushenko L."/>
        </authorList>
    </citation>
    <scope>NUCLEOTIDE SEQUENCE</scope>
    <source>
        <strain evidence="3">VKM Ac-1401</strain>
    </source>
</reference>
<dbReference type="RefSeq" id="WP_271175889.1">
    <property type="nucleotide sequence ID" value="NZ_BAAAJO010000001.1"/>
</dbReference>
<evidence type="ECO:0000313" key="4">
    <source>
        <dbReference type="Proteomes" id="UP001142372"/>
    </source>
</evidence>
<evidence type="ECO:0000313" key="3">
    <source>
        <dbReference type="EMBL" id="GLJ75199.1"/>
    </source>
</evidence>
<sequence>MKYMLILNADEQTENAPGAPSDDELARMGAYNDELIKAGVLLAGEGLHPSSEGARISYEGDERAVTDGPFAETKELIAGFWIIQAATKEEALEWARRIPLTSGRVEVRRVFDVSEFDQENEYIKKEVAWREQHGEARTA</sequence>
<dbReference type="InterPro" id="IPR011008">
    <property type="entry name" value="Dimeric_a/b-barrel"/>
</dbReference>
<dbReference type="Pfam" id="PF03795">
    <property type="entry name" value="YCII"/>
    <property type="match status" value="1"/>
</dbReference>
<dbReference type="AlphaFoldDB" id="A0A9W6H769"/>
<comment type="similarity">
    <text evidence="1">Belongs to the YciI family.</text>
</comment>
<feature type="domain" description="YCII-related" evidence="2">
    <location>
        <begin position="1"/>
        <end position="113"/>
    </location>
</feature>
<dbReference type="PANTHER" id="PTHR35174:SF4">
    <property type="entry name" value="BLL7163 PROTEIN"/>
    <property type="match status" value="1"/>
</dbReference>
<evidence type="ECO:0000259" key="2">
    <source>
        <dbReference type="Pfam" id="PF03795"/>
    </source>
</evidence>
<accession>A0A9W6H769</accession>
<keyword evidence="4" id="KW-1185">Reference proteome</keyword>
<dbReference type="Proteomes" id="UP001142372">
    <property type="component" value="Unassembled WGS sequence"/>
</dbReference>